<keyword evidence="3" id="KW-1185">Reference proteome</keyword>
<dbReference type="VEuPathDB" id="FungiDB:VP01_1906g1"/>
<name>A0A0L6VEM4_9BASI</name>
<feature type="region of interest" description="Disordered" evidence="1">
    <location>
        <begin position="26"/>
        <end position="63"/>
    </location>
</feature>
<comment type="caution">
    <text evidence="2">The sequence shown here is derived from an EMBL/GenBank/DDBJ whole genome shotgun (WGS) entry which is preliminary data.</text>
</comment>
<sequence length="122" mass="14162">RLKKIQQLIDQTIKLENCYHDKIRSRKKAYSTPSTLKNEDTSKNKKFPSKPSIPSASRPKKPTEIASVLNKEGQFNSEEHARREKEELFLYCASKLEKKIEDSSLETCKESYQLSPFPQVML</sequence>
<proteinExistence type="predicted"/>
<dbReference type="EMBL" id="LAVV01006733">
    <property type="protein sequence ID" value="KNZ58555.1"/>
    <property type="molecule type" value="Genomic_DNA"/>
</dbReference>
<reference evidence="2 3" key="1">
    <citation type="submission" date="2015-08" db="EMBL/GenBank/DDBJ databases">
        <title>Next Generation Sequencing and Analysis of the Genome of Puccinia sorghi L Schw, the Causal Agent of Maize Common Rust.</title>
        <authorList>
            <person name="Rochi L."/>
            <person name="Burguener G."/>
            <person name="Darino M."/>
            <person name="Turjanski A."/>
            <person name="Kreff E."/>
            <person name="Dieguez M.J."/>
            <person name="Sacco F."/>
        </authorList>
    </citation>
    <scope>NUCLEOTIDE SEQUENCE [LARGE SCALE GENOMIC DNA]</scope>
    <source>
        <strain evidence="2 3">RO10H11247</strain>
    </source>
</reference>
<accession>A0A0L6VEM4</accession>
<protein>
    <submittedName>
        <fullName evidence="2">Uncharacterized protein</fullName>
    </submittedName>
</protein>
<dbReference type="Proteomes" id="UP000037035">
    <property type="component" value="Unassembled WGS sequence"/>
</dbReference>
<feature type="non-terminal residue" evidence="2">
    <location>
        <position position="1"/>
    </location>
</feature>
<evidence type="ECO:0000256" key="1">
    <source>
        <dbReference type="SAM" id="MobiDB-lite"/>
    </source>
</evidence>
<gene>
    <name evidence="2" type="ORF">VP01_1906g1</name>
</gene>
<evidence type="ECO:0000313" key="3">
    <source>
        <dbReference type="Proteomes" id="UP000037035"/>
    </source>
</evidence>
<organism evidence="2 3">
    <name type="scientific">Puccinia sorghi</name>
    <dbReference type="NCBI Taxonomy" id="27349"/>
    <lineage>
        <taxon>Eukaryota</taxon>
        <taxon>Fungi</taxon>
        <taxon>Dikarya</taxon>
        <taxon>Basidiomycota</taxon>
        <taxon>Pucciniomycotina</taxon>
        <taxon>Pucciniomycetes</taxon>
        <taxon>Pucciniales</taxon>
        <taxon>Pucciniaceae</taxon>
        <taxon>Puccinia</taxon>
    </lineage>
</organism>
<dbReference type="AlphaFoldDB" id="A0A0L6VEM4"/>
<evidence type="ECO:0000313" key="2">
    <source>
        <dbReference type="EMBL" id="KNZ58555.1"/>
    </source>
</evidence>
<dbReference type="OrthoDB" id="2518069at2759"/>